<accession>A0A3M7L912</accession>
<dbReference type="AlphaFoldDB" id="A0A3M7L912"/>
<dbReference type="RefSeq" id="WP_122547612.1">
    <property type="nucleotide sequence ID" value="NZ_QWIV01000014.1"/>
</dbReference>
<evidence type="ECO:0008006" key="3">
    <source>
        <dbReference type="Google" id="ProtNLM"/>
    </source>
</evidence>
<evidence type="ECO:0000313" key="2">
    <source>
        <dbReference type="Proteomes" id="UP000267524"/>
    </source>
</evidence>
<dbReference type="PROSITE" id="PS51257">
    <property type="entry name" value="PROKAR_LIPOPROTEIN"/>
    <property type="match status" value="1"/>
</dbReference>
<dbReference type="EMBL" id="QWIV01000014">
    <property type="protein sequence ID" value="RMZ58460.1"/>
    <property type="molecule type" value="Genomic_DNA"/>
</dbReference>
<reference evidence="1 2" key="1">
    <citation type="submission" date="2018-08" db="EMBL/GenBank/DDBJ databases">
        <title>Chryseobacterium nematophagum: a novel matrix digesting pathogen of nematodes.</title>
        <authorList>
            <person name="Page A."/>
            <person name="Roberts M."/>
            <person name="Felix M.-A."/>
            <person name="Weir W."/>
        </authorList>
    </citation>
    <scope>NUCLEOTIDE SEQUENCE [LARGE SCALE GENOMIC DNA]</scope>
    <source>
        <strain evidence="1 2">JUb275</strain>
    </source>
</reference>
<organism evidence="1 2">
    <name type="scientific">Chryseobacterium nematophagum</name>
    <dbReference type="NCBI Taxonomy" id="2305228"/>
    <lineage>
        <taxon>Bacteria</taxon>
        <taxon>Pseudomonadati</taxon>
        <taxon>Bacteroidota</taxon>
        <taxon>Flavobacteriia</taxon>
        <taxon>Flavobacteriales</taxon>
        <taxon>Weeksellaceae</taxon>
        <taxon>Chryseobacterium group</taxon>
        <taxon>Chryseobacterium</taxon>
    </lineage>
</organism>
<gene>
    <name evidence="1" type="ORF">D1632_12640</name>
</gene>
<protein>
    <recommendedName>
        <fullName evidence="3">Lipoprotein</fullName>
    </recommendedName>
</protein>
<keyword evidence="2" id="KW-1185">Reference proteome</keyword>
<evidence type="ECO:0000313" key="1">
    <source>
        <dbReference type="EMBL" id="RMZ58460.1"/>
    </source>
</evidence>
<name>A0A3M7L912_9FLAO</name>
<comment type="caution">
    <text evidence="1">The sequence shown here is derived from an EMBL/GenBank/DDBJ whole genome shotgun (WGS) entry which is preliminary data.</text>
</comment>
<dbReference type="Proteomes" id="UP000267524">
    <property type="component" value="Unassembled WGS sequence"/>
</dbReference>
<proteinExistence type="predicted"/>
<sequence>MKKFLLIIIVNLFLISCNKNKEVSSNQSNPFQKELIHSIDYVLDSTYCRGGKDRMLQVRYQKYDNKDFIQVASVYDYSTDSLFHGTEYKNNLVVFYNKEYFENKINHNSIEKNTLLKKYENFNNKYSGGVISEKRCFEIFQIQGDNFLKTSHDSFYYNNLFADPPMLEPAPPPTK</sequence>